<dbReference type="OrthoDB" id="8063408at2759"/>
<accession>A0A9N9WGS7</accession>
<reference evidence="1" key="2">
    <citation type="submission" date="2022-10" db="EMBL/GenBank/DDBJ databases">
        <authorList>
            <consortium name="ENA_rothamsted_submissions"/>
            <consortium name="culmorum"/>
            <person name="King R."/>
        </authorList>
    </citation>
    <scope>NUCLEOTIDE SEQUENCE</scope>
</reference>
<protein>
    <submittedName>
        <fullName evidence="1">Uncharacterized protein</fullName>
    </submittedName>
</protein>
<dbReference type="Proteomes" id="UP001153714">
    <property type="component" value="Chromosome 4"/>
</dbReference>
<proteinExistence type="predicted"/>
<dbReference type="AlphaFoldDB" id="A0A9N9WGS7"/>
<evidence type="ECO:0000313" key="2">
    <source>
        <dbReference type="Proteomes" id="UP001153714"/>
    </source>
</evidence>
<reference evidence="1" key="1">
    <citation type="submission" date="2021-12" db="EMBL/GenBank/DDBJ databases">
        <authorList>
            <person name="King R."/>
        </authorList>
    </citation>
    <scope>NUCLEOTIDE SEQUENCE</scope>
</reference>
<dbReference type="EMBL" id="OU893335">
    <property type="protein sequence ID" value="CAG9792218.1"/>
    <property type="molecule type" value="Genomic_DNA"/>
</dbReference>
<organism evidence="1 2">
    <name type="scientific">Diatraea saccharalis</name>
    <name type="common">sugarcane borer</name>
    <dbReference type="NCBI Taxonomy" id="40085"/>
    <lineage>
        <taxon>Eukaryota</taxon>
        <taxon>Metazoa</taxon>
        <taxon>Ecdysozoa</taxon>
        <taxon>Arthropoda</taxon>
        <taxon>Hexapoda</taxon>
        <taxon>Insecta</taxon>
        <taxon>Pterygota</taxon>
        <taxon>Neoptera</taxon>
        <taxon>Endopterygota</taxon>
        <taxon>Lepidoptera</taxon>
        <taxon>Glossata</taxon>
        <taxon>Ditrysia</taxon>
        <taxon>Pyraloidea</taxon>
        <taxon>Crambidae</taxon>
        <taxon>Crambinae</taxon>
        <taxon>Diatraea</taxon>
    </lineage>
</organism>
<keyword evidence="2" id="KW-1185">Reference proteome</keyword>
<gene>
    <name evidence="1" type="ORF">DIATSA_LOCUS9768</name>
</gene>
<name>A0A9N9WGS7_9NEOP</name>
<evidence type="ECO:0000313" key="1">
    <source>
        <dbReference type="EMBL" id="CAG9792218.1"/>
    </source>
</evidence>
<sequence>MQVVLMCFAICGVYIITKQVRNITDFVKEVYTVYINHGIMDKSWVSHNVCKSCVESLRLWKKGERHGLDFGIPMIWMELKNHFDDCYFCAVDVKGYNQNKTWIYPDLQSTSCPVLHSEDLPRPIYATKIVKTPSEIMMLPNSQHSVKSTSGSEYNGATSAPQLFSQNELSDLIGDLNLSKQASELLASRLKEKNLLAPNVMITAYRKRKVKYYNFFGKINNLSTLIILRSYFKT</sequence>